<evidence type="ECO:0000259" key="1">
    <source>
        <dbReference type="Pfam" id="PF13001"/>
    </source>
</evidence>
<organism evidence="2 3">
    <name type="scientific">Globisporangium ultimum (strain ATCC 200006 / CBS 805.95 / DAOM BR144)</name>
    <name type="common">Pythium ultimum</name>
    <dbReference type="NCBI Taxonomy" id="431595"/>
    <lineage>
        <taxon>Eukaryota</taxon>
        <taxon>Sar</taxon>
        <taxon>Stramenopiles</taxon>
        <taxon>Oomycota</taxon>
        <taxon>Peronosporomycetes</taxon>
        <taxon>Pythiales</taxon>
        <taxon>Pythiaceae</taxon>
        <taxon>Globisporangium</taxon>
    </lineage>
</organism>
<dbReference type="GO" id="GO:0060090">
    <property type="term" value="F:molecular adaptor activity"/>
    <property type="evidence" value="ECO:0007669"/>
    <property type="project" value="InterPro"/>
</dbReference>
<reference evidence="2" key="3">
    <citation type="submission" date="2015-02" db="UniProtKB">
        <authorList>
            <consortium name="EnsemblProtists"/>
        </authorList>
    </citation>
    <scope>IDENTIFICATION</scope>
    <source>
        <strain evidence="2">DAOM BR144</strain>
    </source>
</reference>
<accession>K3X5I8</accession>
<reference evidence="3" key="1">
    <citation type="journal article" date="2010" name="Genome Biol.">
        <title>Genome sequence of the necrotrophic plant pathogen Pythium ultimum reveals original pathogenicity mechanisms and effector repertoire.</title>
        <authorList>
            <person name="Levesque C.A."/>
            <person name="Brouwer H."/>
            <person name="Cano L."/>
            <person name="Hamilton J.P."/>
            <person name="Holt C."/>
            <person name="Huitema E."/>
            <person name="Raffaele S."/>
            <person name="Robideau G.P."/>
            <person name="Thines M."/>
            <person name="Win J."/>
            <person name="Zerillo M.M."/>
            <person name="Beakes G.W."/>
            <person name="Boore J.L."/>
            <person name="Busam D."/>
            <person name="Dumas B."/>
            <person name="Ferriera S."/>
            <person name="Fuerstenberg S.I."/>
            <person name="Gachon C.M."/>
            <person name="Gaulin E."/>
            <person name="Govers F."/>
            <person name="Grenville-Briggs L."/>
            <person name="Horner N."/>
            <person name="Hostetler J."/>
            <person name="Jiang R.H."/>
            <person name="Johnson J."/>
            <person name="Krajaejun T."/>
            <person name="Lin H."/>
            <person name="Meijer H.J."/>
            <person name="Moore B."/>
            <person name="Morris P."/>
            <person name="Phuntmart V."/>
            <person name="Puiu D."/>
            <person name="Shetty J."/>
            <person name="Stajich J.E."/>
            <person name="Tripathy S."/>
            <person name="Wawra S."/>
            <person name="van West P."/>
            <person name="Whitty B.R."/>
            <person name="Coutinho P.M."/>
            <person name="Henrissat B."/>
            <person name="Martin F."/>
            <person name="Thomas P.D."/>
            <person name="Tyler B.M."/>
            <person name="De Vries R.P."/>
            <person name="Kamoun S."/>
            <person name="Yandell M."/>
            <person name="Tisserat N."/>
            <person name="Buell C.R."/>
        </authorList>
    </citation>
    <scope>NUCLEOTIDE SEQUENCE</scope>
    <source>
        <strain evidence="3">DAOM:BR144</strain>
    </source>
</reference>
<reference evidence="3" key="2">
    <citation type="submission" date="2010-04" db="EMBL/GenBank/DDBJ databases">
        <authorList>
            <person name="Buell R."/>
            <person name="Hamilton J."/>
            <person name="Hostetler J."/>
        </authorList>
    </citation>
    <scope>NUCLEOTIDE SEQUENCE [LARGE SCALE GENOMIC DNA]</scope>
    <source>
        <strain evidence="3">DAOM:BR144</strain>
    </source>
</reference>
<proteinExistence type="predicted"/>
<dbReference type="InterPro" id="IPR024372">
    <property type="entry name" value="Ecm29_N"/>
</dbReference>
<dbReference type="HOGENOM" id="CLU_1974975_0_0_1"/>
<dbReference type="InParanoid" id="K3X5I8"/>
<feature type="domain" description="Proteasome component Ecm29 N-terminal" evidence="1">
    <location>
        <begin position="15"/>
        <end position="115"/>
    </location>
</feature>
<sequence length="127" mass="14734">MEGGQTDYQKDIDALERILFRLASVTDERMLEVLQSLLPQLLKLFPNEMSAPLAVQLKDKILQVISHVKTRLQALPHPKLPIQALGELLQETKLSVFTHNFAFMFIGTSYKHFEARKADWHQFCWNQ</sequence>
<dbReference type="EMBL" id="GL376610">
    <property type="status" value="NOT_ANNOTATED_CDS"/>
    <property type="molecule type" value="Genomic_DNA"/>
</dbReference>
<dbReference type="STRING" id="431595.K3X5I8"/>
<dbReference type="GO" id="GO:0043248">
    <property type="term" value="P:proteasome assembly"/>
    <property type="evidence" value="ECO:0007669"/>
    <property type="project" value="InterPro"/>
</dbReference>
<dbReference type="AlphaFoldDB" id="K3X5I8"/>
<evidence type="ECO:0000313" key="2">
    <source>
        <dbReference type="EnsemblProtists" id="PYU1_T012487"/>
    </source>
</evidence>
<dbReference type="Pfam" id="PF13001">
    <property type="entry name" value="ECM29_N"/>
    <property type="match status" value="1"/>
</dbReference>
<evidence type="ECO:0000313" key="3">
    <source>
        <dbReference type="Proteomes" id="UP000019132"/>
    </source>
</evidence>
<dbReference type="eggNOG" id="KOG0915">
    <property type="taxonomic scope" value="Eukaryota"/>
</dbReference>
<dbReference type="EnsemblProtists" id="PYU1_T012487">
    <property type="protein sequence ID" value="PYU1_T012487"/>
    <property type="gene ID" value="PYU1_G012461"/>
</dbReference>
<dbReference type="VEuPathDB" id="FungiDB:PYU1_G012461"/>
<keyword evidence="3" id="KW-1185">Reference proteome</keyword>
<dbReference type="Proteomes" id="UP000019132">
    <property type="component" value="Unassembled WGS sequence"/>
</dbReference>
<protein>
    <recommendedName>
        <fullName evidence="1">Proteasome component Ecm29 N-terminal domain-containing protein</fullName>
    </recommendedName>
</protein>
<name>K3X5I8_GLOUD</name>